<dbReference type="AlphaFoldDB" id="A0A7J6SM74"/>
<evidence type="ECO:0000313" key="1">
    <source>
        <dbReference type="EMBL" id="KAF4733805.1"/>
    </source>
</evidence>
<name>A0A7J6SM74_PEROL</name>
<feature type="non-terminal residue" evidence="1">
    <location>
        <position position="1"/>
    </location>
</feature>
<reference evidence="1 2" key="1">
    <citation type="submission" date="2020-04" db="EMBL/GenBank/DDBJ databases">
        <title>Perkinsus olseni comparative genomics.</title>
        <authorList>
            <person name="Bogema D.R."/>
        </authorList>
    </citation>
    <scope>NUCLEOTIDE SEQUENCE [LARGE SCALE GENOMIC DNA]</scope>
    <source>
        <strain evidence="1 2">ATCC PRA-207</strain>
    </source>
</reference>
<proteinExistence type="predicted"/>
<evidence type="ECO:0000313" key="2">
    <source>
        <dbReference type="Proteomes" id="UP000553632"/>
    </source>
</evidence>
<keyword evidence="2" id="KW-1185">Reference proteome</keyword>
<dbReference type="EMBL" id="JABANO010017273">
    <property type="protein sequence ID" value="KAF4733805.1"/>
    <property type="molecule type" value="Genomic_DNA"/>
</dbReference>
<gene>
    <name evidence="1" type="ORF">FOZ63_015327</name>
</gene>
<organism evidence="1 2">
    <name type="scientific">Perkinsus olseni</name>
    <name type="common">Perkinsus atlanticus</name>
    <dbReference type="NCBI Taxonomy" id="32597"/>
    <lineage>
        <taxon>Eukaryota</taxon>
        <taxon>Sar</taxon>
        <taxon>Alveolata</taxon>
        <taxon>Perkinsozoa</taxon>
        <taxon>Perkinsea</taxon>
        <taxon>Perkinsida</taxon>
        <taxon>Perkinsidae</taxon>
        <taxon>Perkinsus</taxon>
    </lineage>
</organism>
<comment type="caution">
    <text evidence="1">The sequence shown here is derived from an EMBL/GenBank/DDBJ whole genome shotgun (WGS) entry which is preliminary data.</text>
</comment>
<sequence length="158" mass="17437">MLKMILTGDYSKDKGFWYYTGNQCGKKNNNRRLMRERSEEMTKAYSSGGEAEELGVAQFCPMEASRDIPAVKLGVEALARFPIGFADPALRWQLASIAWPVIVSEVVWLFAQGTVEATDAARGLTKELVDTVDVTLRSDAVEFARVGSIADIKDHTGD</sequence>
<accession>A0A7J6SM74</accession>
<protein>
    <submittedName>
        <fullName evidence="1">Uncharacterized protein</fullName>
    </submittedName>
</protein>
<dbReference type="Proteomes" id="UP000553632">
    <property type="component" value="Unassembled WGS sequence"/>
</dbReference>